<keyword evidence="8" id="KW-0997">Cell inner membrane</keyword>
<keyword evidence="8" id="KW-1278">Translocase</keyword>
<comment type="subunit">
    <text evidence="8">The complex is composed of six subunits: RnfA, RnfB, RnfC, RnfD, RnfE and RnfG.</text>
</comment>
<feature type="domain" description="4Fe-4S ferredoxin-type" evidence="10">
    <location>
        <begin position="413"/>
        <end position="442"/>
    </location>
</feature>
<organism evidence="11 12">
    <name type="scientific">Candidatus Sedimenticola endophacoides</name>
    <dbReference type="NCBI Taxonomy" id="2548426"/>
    <lineage>
        <taxon>Bacteria</taxon>
        <taxon>Pseudomonadati</taxon>
        <taxon>Pseudomonadota</taxon>
        <taxon>Gammaproteobacteria</taxon>
        <taxon>Chromatiales</taxon>
        <taxon>Sedimenticolaceae</taxon>
        <taxon>Sedimenticola</taxon>
    </lineage>
</organism>
<feature type="compositionally biased region" description="Basic and acidic residues" evidence="9">
    <location>
        <begin position="519"/>
        <end position="529"/>
    </location>
</feature>
<dbReference type="InterPro" id="IPR017900">
    <property type="entry name" value="4Fe4S_Fe_S_CS"/>
</dbReference>
<evidence type="ECO:0000256" key="1">
    <source>
        <dbReference type="ARBA" id="ARBA00022448"/>
    </source>
</evidence>
<keyword evidence="6 8" id="KW-0408">Iron</keyword>
<keyword evidence="8" id="KW-0472">Membrane</keyword>
<dbReference type="InterPro" id="IPR019554">
    <property type="entry name" value="Soluble_ligand-bd"/>
</dbReference>
<dbReference type="PANTHER" id="PTHR43034">
    <property type="entry name" value="ION-TRANSLOCATING OXIDOREDUCTASE COMPLEX SUBUNIT C"/>
    <property type="match status" value="1"/>
</dbReference>
<feature type="binding site" evidence="8">
    <location>
        <position position="389"/>
    </location>
    <ligand>
        <name>[4Fe-4S] cluster</name>
        <dbReference type="ChEBI" id="CHEBI:49883"/>
        <label>1</label>
    </ligand>
</feature>
<dbReference type="InterPro" id="IPR010208">
    <property type="entry name" value="Ion_transpt_RnfC/RsxC"/>
</dbReference>
<dbReference type="PANTHER" id="PTHR43034:SF2">
    <property type="entry name" value="ION-TRANSLOCATING OXIDOREDUCTASE COMPLEX SUBUNIT C"/>
    <property type="match status" value="1"/>
</dbReference>
<keyword evidence="2 8" id="KW-0004">4Fe-4S</keyword>
<feature type="region of interest" description="Disordered" evidence="9">
    <location>
        <begin position="483"/>
        <end position="565"/>
    </location>
</feature>
<evidence type="ECO:0000259" key="10">
    <source>
        <dbReference type="PROSITE" id="PS51379"/>
    </source>
</evidence>
<dbReference type="GO" id="GO:0005886">
    <property type="term" value="C:plasma membrane"/>
    <property type="evidence" value="ECO:0007669"/>
    <property type="project" value="UniProtKB-SubCell"/>
</dbReference>
<dbReference type="GO" id="GO:0009055">
    <property type="term" value="F:electron transfer activity"/>
    <property type="evidence" value="ECO:0007669"/>
    <property type="project" value="InterPro"/>
</dbReference>
<keyword evidence="1 8" id="KW-0813">Transport</keyword>
<dbReference type="Proteomes" id="UP000250928">
    <property type="component" value="Unassembled WGS sequence"/>
</dbReference>
<feature type="binding site" evidence="8">
    <location>
        <position position="428"/>
    </location>
    <ligand>
        <name>[4Fe-4S] cluster</name>
        <dbReference type="ChEBI" id="CHEBI:49883"/>
        <label>2</label>
    </ligand>
</feature>
<accession>A0A6N4DVB4</accession>
<dbReference type="InterPro" id="IPR037225">
    <property type="entry name" value="Nuo51_FMN-bd_sf"/>
</dbReference>
<keyword evidence="5 8" id="KW-0249">Electron transport</keyword>
<feature type="binding site" evidence="8">
    <location>
        <position position="432"/>
    </location>
    <ligand>
        <name>[4Fe-4S] cluster</name>
        <dbReference type="ChEBI" id="CHEBI:49883"/>
        <label>1</label>
    </ligand>
</feature>
<sequence length="565" mass="61043">MRHPMKKNRPGRRLHRFHGGIHLPDNKAQSTARAVRTASLPRHLILPLQQHIGQIAEPLVAVGDPVLKGQMIARAQGYISAPVHASSSGTVVEIADHPVPHPSGLNAPCIVIETDGEERWCELPPPISDPLSLDEAEMRGRIRDSGIVGLGGAAFPTGVKINPGAGHEIHTLVINGAECEPYITCDDMLMRGQAQRIITGIAISRFLLGARQVLIAIEDNKPEAIAAMRAALDASGMDRAEVVVIPTLYPSGGERQLIQILTGQEVPSGGIPAQIGLVCQNVATAAAISDAVVDGRPLISRHITLTGGGIAEPVNLEALIGTPLNELVEQAGGYTGEAARLILGGPMMGFSLTHDRLPLTKASNCLLAASAEEAPPPRPASACIRCGRCADACPARLLPQQLYWYARARDIEKTEAYHLFDCIECGCCSHVCPAQIPLVHYFRYAKSASSAQEQERRRAEHARRRHEARMARLERLEAERKAKLQNRRAAVAKKKPQPKADGDASPDPKQAAIQAAMRRAAEKKARLAREGQTPKNTENLTEAQQRQIDRAEQRRAAPDHPPAED</sequence>
<dbReference type="AlphaFoldDB" id="A0A6N4DVB4"/>
<dbReference type="EC" id="7.-.-.-" evidence="8"/>
<dbReference type="Pfam" id="PF13375">
    <property type="entry name" value="RnfC_N"/>
    <property type="match status" value="1"/>
</dbReference>
<dbReference type="GO" id="GO:0051539">
    <property type="term" value="F:4 iron, 4 sulfur cluster binding"/>
    <property type="evidence" value="ECO:0007669"/>
    <property type="project" value="UniProtKB-KW"/>
</dbReference>
<dbReference type="GO" id="GO:0046872">
    <property type="term" value="F:metal ion binding"/>
    <property type="evidence" value="ECO:0007669"/>
    <property type="project" value="UniProtKB-KW"/>
</dbReference>
<keyword evidence="4 8" id="KW-0677">Repeat</keyword>
<evidence type="ECO:0000313" key="12">
    <source>
        <dbReference type="Proteomes" id="UP000250928"/>
    </source>
</evidence>
<evidence type="ECO:0000256" key="6">
    <source>
        <dbReference type="ARBA" id="ARBA00023004"/>
    </source>
</evidence>
<proteinExistence type="inferred from homology"/>
<comment type="caution">
    <text evidence="11">The sequence shown here is derived from an EMBL/GenBank/DDBJ whole genome shotgun (WGS) entry which is preliminary data.</text>
</comment>
<comment type="function">
    <text evidence="8">Part of a membrane-bound complex that couples electron transfer with translocation of ions across the membrane.</text>
</comment>
<dbReference type="GO" id="GO:0022900">
    <property type="term" value="P:electron transport chain"/>
    <property type="evidence" value="ECO:0007669"/>
    <property type="project" value="UniProtKB-UniRule"/>
</dbReference>
<feature type="compositionally biased region" description="Polar residues" evidence="9">
    <location>
        <begin position="533"/>
        <end position="546"/>
    </location>
</feature>
<dbReference type="EMBL" id="PQCO01000204">
    <property type="protein sequence ID" value="PUE01247.1"/>
    <property type="molecule type" value="Genomic_DNA"/>
</dbReference>
<dbReference type="Gene3D" id="3.40.50.11540">
    <property type="entry name" value="NADH-ubiquinone oxidoreductase 51kDa subunit"/>
    <property type="match status" value="1"/>
</dbReference>
<dbReference type="InterPro" id="IPR026902">
    <property type="entry name" value="RnfC_N"/>
</dbReference>
<evidence type="ECO:0000256" key="8">
    <source>
        <dbReference type="HAMAP-Rule" id="MF_00461"/>
    </source>
</evidence>
<dbReference type="InterPro" id="IPR011538">
    <property type="entry name" value="Nuo51_FMN-bd"/>
</dbReference>
<feature type="binding site" evidence="8">
    <location>
        <position position="393"/>
    </location>
    <ligand>
        <name>[4Fe-4S] cluster</name>
        <dbReference type="ChEBI" id="CHEBI:49883"/>
        <label>2</label>
    </ligand>
</feature>
<comment type="cofactor">
    <cofactor evidence="8">
        <name>[4Fe-4S] cluster</name>
        <dbReference type="ChEBI" id="CHEBI:49883"/>
    </cofactor>
    <text evidence="8">Binds 2 [4Fe-4S] clusters per subunit.</text>
</comment>
<dbReference type="NCBIfam" id="TIGR01945">
    <property type="entry name" value="rnfC"/>
    <property type="match status" value="1"/>
</dbReference>
<keyword evidence="3 8" id="KW-0479">Metal-binding</keyword>
<dbReference type="PROSITE" id="PS00198">
    <property type="entry name" value="4FE4S_FER_1"/>
    <property type="match status" value="1"/>
</dbReference>
<keyword evidence="7 8" id="KW-0411">Iron-sulfur</keyword>
<evidence type="ECO:0000256" key="5">
    <source>
        <dbReference type="ARBA" id="ARBA00022982"/>
    </source>
</evidence>
<feature type="binding site" evidence="8">
    <location>
        <position position="425"/>
    </location>
    <ligand>
        <name>[4Fe-4S] cluster</name>
        <dbReference type="ChEBI" id="CHEBI:49883"/>
        <label>2</label>
    </ligand>
</feature>
<protein>
    <recommendedName>
        <fullName evidence="8">Ion-translocating oxidoreductase complex subunit C</fullName>
        <ecNumber evidence="8">7.-.-.-</ecNumber>
    </recommendedName>
    <alternativeName>
        <fullName evidence="8">Rnf electron transport complex subunit C</fullName>
    </alternativeName>
</protein>
<feature type="domain" description="4Fe-4S ferredoxin-type" evidence="10">
    <location>
        <begin position="373"/>
        <end position="403"/>
    </location>
</feature>
<comment type="similarity">
    <text evidence="8">Belongs to the 4Fe4S bacterial-type ferredoxin family. RnfC subfamily.</text>
</comment>
<dbReference type="SUPFAM" id="SSF142019">
    <property type="entry name" value="Nqo1 FMN-binding domain-like"/>
    <property type="match status" value="1"/>
</dbReference>
<comment type="subcellular location">
    <subcellularLocation>
        <location evidence="8">Cell inner membrane</location>
        <topology evidence="8">Peripheral membrane protein</topology>
    </subcellularLocation>
</comment>
<dbReference type="InterPro" id="IPR017896">
    <property type="entry name" value="4Fe4S_Fe-S-bd"/>
</dbReference>
<evidence type="ECO:0000256" key="7">
    <source>
        <dbReference type="ARBA" id="ARBA00023014"/>
    </source>
</evidence>
<evidence type="ECO:0000256" key="9">
    <source>
        <dbReference type="SAM" id="MobiDB-lite"/>
    </source>
</evidence>
<evidence type="ECO:0000256" key="3">
    <source>
        <dbReference type="ARBA" id="ARBA00022723"/>
    </source>
</evidence>
<evidence type="ECO:0000256" key="4">
    <source>
        <dbReference type="ARBA" id="ARBA00022737"/>
    </source>
</evidence>
<dbReference type="Pfam" id="PF10531">
    <property type="entry name" value="SLBB"/>
    <property type="match status" value="1"/>
</dbReference>
<feature type="compositionally biased region" description="Basic residues" evidence="9">
    <location>
        <begin position="1"/>
        <end position="19"/>
    </location>
</feature>
<reference evidence="11 12" key="1">
    <citation type="submission" date="2018-01" db="EMBL/GenBank/DDBJ databases">
        <title>Novel co-symbiosis in the lucinid bivalve Phacoides pectinatus.</title>
        <authorList>
            <person name="Lim S.J."/>
            <person name="Davis B.G."/>
            <person name="Gill D.E."/>
            <person name="Engel A.S."/>
            <person name="Anderson L.C."/>
            <person name="Campbell B.J."/>
        </authorList>
    </citation>
    <scope>NUCLEOTIDE SEQUENCE [LARGE SCALE GENOMIC DNA]</scope>
    <source>
        <strain evidence="11">N3_P5</strain>
    </source>
</reference>
<dbReference type="Pfam" id="PF12838">
    <property type="entry name" value="Fer4_7"/>
    <property type="match status" value="1"/>
</dbReference>
<name>A0A6N4DVB4_9GAMM</name>
<dbReference type="Pfam" id="PF01512">
    <property type="entry name" value="Complex1_51K"/>
    <property type="match status" value="1"/>
</dbReference>
<gene>
    <name evidence="8" type="primary">rnfC</name>
    <name evidence="11" type="ORF">C3L24_08195</name>
</gene>
<dbReference type="PROSITE" id="PS51379">
    <property type="entry name" value="4FE4S_FER_2"/>
    <property type="match status" value="2"/>
</dbReference>
<dbReference type="SUPFAM" id="SSF46548">
    <property type="entry name" value="alpha-helical ferredoxin"/>
    <property type="match status" value="1"/>
</dbReference>
<dbReference type="NCBIfam" id="NF003454">
    <property type="entry name" value="PRK05035.1"/>
    <property type="match status" value="1"/>
</dbReference>
<keyword evidence="8" id="KW-1003">Cell membrane</keyword>
<feature type="compositionally biased region" description="Basic and acidic residues" evidence="9">
    <location>
        <begin position="547"/>
        <end position="565"/>
    </location>
</feature>
<feature type="binding site" evidence="8">
    <location>
        <position position="386"/>
    </location>
    <ligand>
        <name>[4Fe-4S] cluster</name>
        <dbReference type="ChEBI" id="CHEBI:49883"/>
        <label>1</label>
    </ligand>
</feature>
<dbReference type="Gene3D" id="3.30.70.20">
    <property type="match status" value="1"/>
</dbReference>
<feature type="region of interest" description="Disordered" evidence="9">
    <location>
        <begin position="1"/>
        <end position="20"/>
    </location>
</feature>
<evidence type="ECO:0000256" key="2">
    <source>
        <dbReference type="ARBA" id="ARBA00022485"/>
    </source>
</evidence>
<feature type="binding site" evidence="8">
    <location>
        <position position="383"/>
    </location>
    <ligand>
        <name>[4Fe-4S] cluster</name>
        <dbReference type="ChEBI" id="CHEBI:49883"/>
        <label>1</label>
    </ligand>
</feature>
<feature type="compositionally biased region" description="Basic residues" evidence="9">
    <location>
        <begin position="483"/>
        <end position="497"/>
    </location>
</feature>
<dbReference type="HAMAP" id="MF_00461">
    <property type="entry name" value="RsxC_RnfC"/>
    <property type="match status" value="1"/>
</dbReference>
<evidence type="ECO:0000313" key="11">
    <source>
        <dbReference type="EMBL" id="PUE01247.1"/>
    </source>
</evidence>
<feature type="binding site" evidence="8">
    <location>
        <position position="422"/>
    </location>
    <ligand>
        <name>[4Fe-4S] cluster</name>
        <dbReference type="ChEBI" id="CHEBI:49883"/>
        <label>2</label>
    </ligand>
</feature>